<reference evidence="1 2" key="1">
    <citation type="submission" date="2016-07" db="EMBL/GenBank/DDBJ databases">
        <authorList>
            <person name="Sutton G."/>
            <person name="Brinkac L."/>
            <person name="Sanka R."/>
            <person name="Adams M."/>
            <person name="Lau E."/>
            <person name="Kumar A."/>
            <person name="Macaden R."/>
        </authorList>
    </citation>
    <scope>NUCLEOTIDE SEQUENCE [LARGE SCALE GENOMIC DNA]</scope>
    <source>
        <strain evidence="1 2">GA-0871</strain>
    </source>
</reference>
<dbReference type="SUPFAM" id="SSF53448">
    <property type="entry name" value="Nucleotide-diphospho-sugar transferases"/>
    <property type="match status" value="1"/>
</dbReference>
<organism evidence="1 2">
    <name type="scientific">Mycolicibacterium fortuitum</name>
    <name type="common">Mycobacterium fortuitum</name>
    <dbReference type="NCBI Taxonomy" id="1766"/>
    <lineage>
        <taxon>Bacteria</taxon>
        <taxon>Bacillati</taxon>
        <taxon>Actinomycetota</taxon>
        <taxon>Actinomycetes</taxon>
        <taxon>Mycobacteriales</taxon>
        <taxon>Mycobacteriaceae</taxon>
        <taxon>Mycolicibacterium</taxon>
    </lineage>
</organism>
<name>A0ABD6QTS1_MYCFO</name>
<proteinExistence type="predicted"/>
<accession>A0ABD6QTS1</accession>
<dbReference type="AlphaFoldDB" id="A0ABD6QTS1"/>
<dbReference type="RefSeq" id="WP_076202404.1">
    <property type="nucleotide sequence ID" value="NZ_MBER01000004.1"/>
</dbReference>
<sequence length="233" mass="25863">MTSFAVAIPFRDRGKDWRRPANLNRALEHWASLGIYAHVFDDGQTGDAQFNRSACYNTAAQQLRADVIVYAESDLIVALNQIEQAVEMAAEKPGLVVPFSRFMAMTEADTELVRAHTIAPAEAQAEQVRGEYKSIGAVNVVSQASIEAIGQWPTEFSGAWYDDDACERAFRICCGPTRFVEGNGYHMYHLSGAQGSHLTPEDRAATERNKARYQLYRTAQTPERIRQLTAGGD</sequence>
<dbReference type="InterPro" id="IPR029044">
    <property type="entry name" value="Nucleotide-diphossugar_trans"/>
</dbReference>
<evidence type="ECO:0000313" key="1">
    <source>
        <dbReference type="EMBL" id="OMC52539.1"/>
    </source>
</evidence>
<dbReference type="Gene3D" id="3.90.550.10">
    <property type="entry name" value="Spore Coat Polysaccharide Biosynthesis Protein SpsA, Chain A"/>
    <property type="match status" value="1"/>
</dbReference>
<evidence type="ECO:0000313" key="2">
    <source>
        <dbReference type="Proteomes" id="UP000187001"/>
    </source>
</evidence>
<comment type="caution">
    <text evidence="1">The sequence shown here is derived from an EMBL/GenBank/DDBJ whole genome shotgun (WGS) entry which is preliminary data.</text>
</comment>
<dbReference type="Proteomes" id="UP000187001">
    <property type="component" value="Unassembled WGS sequence"/>
</dbReference>
<evidence type="ECO:0008006" key="3">
    <source>
        <dbReference type="Google" id="ProtNLM"/>
    </source>
</evidence>
<protein>
    <recommendedName>
        <fullName evidence="3">Bacteriophage protein</fullName>
    </recommendedName>
</protein>
<dbReference type="EMBL" id="MBER01000004">
    <property type="protein sequence ID" value="OMC52539.1"/>
    <property type="molecule type" value="Genomic_DNA"/>
</dbReference>
<gene>
    <name evidence="1" type="ORF">A5742_16460</name>
</gene>